<gene>
    <name evidence="10" type="ORF">H9645_11575</name>
</gene>
<evidence type="ECO:0000256" key="4">
    <source>
        <dbReference type="ARBA" id="ARBA00022519"/>
    </source>
</evidence>
<dbReference type="EMBL" id="JACSQJ010000007">
    <property type="protein sequence ID" value="MBD7988665.1"/>
    <property type="molecule type" value="Genomic_DNA"/>
</dbReference>
<keyword evidence="11" id="KW-1185">Reference proteome</keyword>
<keyword evidence="2" id="KW-0813">Transport</keyword>
<dbReference type="Gene3D" id="2.30.42.10">
    <property type="match status" value="1"/>
</dbReference>
<keyword evidence="5" id="KW-0812">Transmembrane</keyword>
<keyword evidence="6" id="KW-0653">Protein transport</keyword>
<dbReference type="Gene3D" id="2.30.30.830">
    <property type="match status" value="1"/>
</dbReference>
<evidence type="ECO:0000256" key="3">
    <source>
        <dbReference type="ARBA" id="ARBA00022475"/>
    </source>
</evidence>
<dbReference type="SUPFAM" id="SSF50156">
    <property type="entry name" value="PDZ domain-like"/>
    <property type="match status" value="1"/>
</dbReference>
<dbReference type="Pfam" id="PF11356">
    <property type="entry name" value="T2SSC"/>
    <property type="match status" value="1"/>
</dbReference>
<dbReference type="Proteomes" id="UP000647183">
    <property type="component" value="Unassembled WGS sequence"/>
</dbReference>
<sequence length="278" mass="28445">MPMLDAFRDPRLLLARPGGVDGLRRAAELAIVLLLGVQAARLAWLLLPPASLGTLPFDAPPDLPVQPARLAIDAFHPQRGPIASADASGLHLFAVRPATGGGSAILATADGPQRSVAAGTEVTPGMVLAEVLGDHVVLDSGGRRSELRFSRPDAAPVARTATRAPAAAAAPAAAPSAAAPSAEVPVVDPARLLAGMGLAPEEANGRITGYTVIPRGNDVVLRQAGLQAGDVLLSVNNEALDPELHAALAETLAGADTITFTFRRDGQIRSATLQTKNP</sequence>
<dbReference type="InterPro" id="IPR024961">
    <property type="entry name" value="T2SS_GspC_N"/>
</dbReference>
<evidence type="ECO:0000256" key="8">
    <source>
        <dbReference type="ARBA" id="ARBA00023136"/>
    </source>
</evidence>
<evidence type="ECO:0000256" key="5">
    <source>
        <dbReference type="ARBA" id="ARBA00022692"/>
    </source>
</evidence>
<dbReference type="InterPro" id="IPR036034">
    <property type="entry name" value="PDZ_sf"/>
</dbReference>
<evidence type="ECO:0000256" key="2">
    <source>
        <dbReference type="ARBA" id="ARBA00022448"/>
    </source>
</evidence>
<organism evidence="10 11">
    <name type="scientific">Luteimonas colneyensis</name>
    <dbReference type="NCBI Taxonomy" id="2762230"/>
    <lineage>
        <taxon>Bacteria</taxon>
        <taxon>Pseudomonadati</taxon>
        <taxon>Pseudomonadota</taxon>
        <taxon>Gammaproteobacteria</taxon>
        <taxon>Lysobacterales</taxon>
        <taxon>Lysobacteraceae</taxon>
        <taxon>Luteimonas</taxon>
    </lineage>
</organism>
<keyword evidence="8" id="KW-0472">Membrane</keyword>
<keyword evidence="4" id="KW-0997">Cell inner membrane</keyword>
<evidence type="ECO:0000259" key="9">
    <source>
        <dbReference type="Pfam" id="PF11356"/>
    </source>
</evidence>
<keyword evidence="3" id="KW-1003">Cell membrane</keyword>
<comment type="caution">
    <text evidence="10">The sequence shown here is derived from an EMBL/GenBank/DDBJ whole genome shotgun (WGS) entry which is preliminary data.</text>
</comment>
<evidence type="ECO:0000313" key="11">
    <source>
        <dbReference type="Proteomes" id="UP000647183"/>
    </source>
</evidence>
<evidence type="ECO:0000256" key="6">
    <source>
        <dbReference type="ARBA" id="ARBA00022927"/>
    </source>
</evidence>
<comment type="subcellular location">
    <subcellularLocation>
        <location evidence="1">Cell inner membrane</location>
    </subcellularLocation>
</comment>
<reference evidence="10 11" key="1">
    <citation type="submission" date="2020-08" db="EMBL/GenBank/DDBJ databases">
        <title>A Genomic Blueprint of the Chicken Gut Microbiome.</title>
        <authorList>
            <person name="Gilroy R."/>
            <person name="Ravi A."/>
            <person name="Getino M."/>
            <person name="Pursley I."/>
            <person name="Horton D.L."/>
            <person name="Alikhan N.-F."/>
            <person name="Baker D."/>
            <person name="Gharbi K."/>
            <person name="Hall N."/>
            <person name="Watson M."/>
            <person name="Adriaenssens E.M."/>
            <person name="Foster-Nyarko E."/>
            <person name="Jarju S."/>
            <person name="Secka A."/>
            <person name="Antonio M."/>
            <person name="Oren A."/>
            <person name="Chaudhuri R."/>
            <person name="La Ragione R.M."/>
            <person name="Hildebrand F."/>
            <person name="Pallen M.J."/>
        </authorList>
    </citation>
    <scope>NUCLEOTIDE SEQUENCE [LARGE SCALE GENOMIC DNA]</scope>
    <source>
        <strain evidence="10 11">Sa2BVA3</strain>
    </source>
</reference>
<evidence type="ECO:0000256" key="7">
    <source>
        <dbReference type="ARBA" id="ARBA00022989"/>
    </source>
</evidence>
<protein>
    <recommendedName>
        <fullName evidence="9">Type II secretion system protein GspC N-terminal domain-containing protein</fullName>
    </recommendedName>
</protein>
<evidence type="ECO:0000256" key="1">
    <source>
        <dbReference type="ARBA" id="ARBA00004533"/>
    </source>
</evidence>
<feature type="domain" description="Type II secretion system protein GspC N-terminal" evidence="9">
    <location>
        <begin position="88"/>
        <end position="149"/>
    </location>
</feature>
<evidence type="ECO:0000313" key="10">
    <source>
        <dbReference type="EMBL" id="MBD7988665.1"/>
    </source>
</evidence>
<name>A0ABR8ULF3_9GAMM</name>
<proteinExistence type="predicted"/>
<accession>A0ABR8ULF3</accession>
<keyword evidence="7" id="KW-1133">Transmembrane helix</keyword>